<sequence length="215" mass="23674">MHKSTGKYSVVVSGKGKASVGDRAKMTVYGVRRRGYATHTSSRTTSTITGPGQALKHIPSHVLSQVVESLNLPSPLGNDWKGVAGDMLLPYKTVMSLDHHSSEGRMRGILEIMFEKKFTAGDFVDLLQKIQRPDVIEIFIEAGFPRNSIREKENDEKDSHSSLQEVTITTPQISSLTTRSVCARNDKSCDNKKASGDNIHEECEISNGAVCQHYP</sequence>
<name>A0ABN8QN05_9CNID</name>
<comment type="caution">
    <text evidence="2">The sequence shown here is derived from an EMBL/GenBank/DDBJ whole genome shotgun (WGS) entry which is preliminary data.</text>
</comment>
<dbReference type="Proteomes" id="UP001159405">
    <property type="component" value="Unassembled WGS sequence"/>
</dbReference>
<proteinExistence type="predicted"/>
<keyword evidence="3" id="KW-1185">Reference proteome</keyword>
<evidence type="ECO:0000313" key="3">
    <source>
        <dbReference type="Proteomes" id="UP001159405"/>
    </source>
</evidence>
<dbReference type="Gene3D" id="1.10.533.10">
    <property type="entry name" value="Death Domain, Fas"/>
    <property type="match status" value="1"/>
</dbReference>
<protein>
    <submittedName>
        <fullName evidence="2">Uncharacterized protein</fullName>
    </submittedName>
</protein>
<evidence type="ECO:0000313" key="2">
    <source>
        <dbReference type="EMBL" id="CAH3164997.1"/>
    </source>
</evidence>
<reference evidence="2 3" key="1">
    <citation type="submission" date="2022-05" db="EMBL/GenBank/DDBJ databases">
        <authorList>
            <consortium name="Genoscope - CEA"/>
            <person name="William W."/>
        </authorList>
    </citation>
    <scope>NUCLEOTIDE SEQUENCE [LARGE SCALE GENOMIC DNA]</scope>
</reference>
<organism evidence="2 3">
    <name type="scientific">Porites lobata</name>
    <dbReference type="NCBI Taxonomy" id="104759"/>
    <lineage>
        <taxon>Eukaryota</taxon>
        <taxon>Metazoa</taxon>
        <taxon>Cnidaria</taxon>
        <taxon>Anthozoa</taxon>
        <taxon>Hexacorallia</taxon>
        <taxon>Scleractinia</taxon>
        <taxon>Fungiina</taxon>
        <taxon>Poritidae</taxon>
        <taxon>Porites</taxon>
    </lineage>
</organism>
<gene>
    <name evidence="2" type="ORF">PLOB_00006948</name>
</gene>
<feature type="region of interest" description="Disordered" evidence="1">
    <location>
        <begin position="150"/>
        <end position="169"/>
    </location>
</feature>
<feature type="compositionally biased region" description="Basic and acidic residues" evidence="1">
    <location>
        <begin position="150"/>
        <end position="160"/>
    </location>
</feature>
<dbReference type="InterPro" id="IPR011029">
    <property type="entry name" value="DEATH-like_dom_sf"/>
</dbReference>
<dbReference type="SUPFAM" id="SSF47986">
    <property type="entry name" value="DEATH domain"/>
    <property type="match status" value="1"/>
</dbReference>
<evidence type="ECO:0000256" key="1">
    <source>
        <dbReference type="SAM" id="MobiDB-lite"/>
    </source>
</evidence>
<accession>A0ABN8QN05</accession>
<dbReference type="EMBL" id="CALNXK010000131">
    <property type="protein sequence ID" value="CAH3164997.1"/>
    <property type="molecule type" value="Genomic_DNA"/>
</dbReference>